<proteinExistence type="predicted"/>
<accession>A0A7M4DEY9</accession>
<evidence type="ECO:0000313" key="2">
    <source>
        <dbReference type="Proteomes" id="UP000419743"/>
    </source>
</evidence>
<sequence>MAMAHVRPDEPRLLRRFRVPDRWLVHAYYTVSPYAPDGTDRVLVAGADLDRNLCEVLILGPDGDVLERFGTNPIRTSFFHTGRWQTWSADGSAVYYDSGTVTEPRFVRRDLATGQETVVLGSLDGATPSDGPLISGLLAMHDAACDPVAGYRPEASPVPFQAREEHGLFEYTLDPPSSTLRLSVADLLAGHPDRDVLHSADEEVRRLLGDGSEGLTLLTFCVRWSPDGSRLLFFFGNNGVPGDRGERRVKYVMTARADLTDLHVAMDLGSAPGVHWSWQPDNVTLIGYGPDPEQPGRLCLAQVRFDGTGYRKLAEHSSGGHPSVSPVDPDLLVTDHYPPHGRVTFLSRAAGEVLGSRALPLHDGGSLRGRSPHRIDAHPVFHPSGDRILCNSLPGRHAELVELEVPR</sequence>
<keyword evidence="2" id="KW-1185">Reference proteome</keyword>
<protein>
    <submittedName>
        <fullName evidence="1">Uncharacterized protein</fullName>
    </submittedName>
</protein>
<dbReference type="AlphaFoldDB" id="A0A7M4DEY9"/>
<comment type="caution">
    <text evidence="1">The sequence shown here is derived from an EMBL/GenBank/DDBJ whole genome shotgun (WGS) entry which is preliminary data.</text>
</comment>
<dbReference type="Proteomes" id="UP000419743">
    <property type="component" value="Unassembled WGS sequence"/>
</dbReference>
<dbReference type="InterPro" id="IPR011042">
    <property type="entry name" value="6-blade_b-propeller_TolB-like"/>
</dbReference>
<name>A0A7M4DEY9_9MICO</name>
<dbReference type="SUPFAM" id="SSF82171">
    <property type="entry name" value="DPP6 N-terminal domain-like"/>
    <property type="match status" value="1"/>
</dbReference>
<dbReference type="RefSeq" id="WP_197522270.1">
    <property type="nucleotide sequence ID" value="NZ_CACRYJ010000011.1"/>
</dbReference>
<gene>
    <name evidence="1" type="ORF">HALOF300_00680</name>
</gene>
<evidence type="ECO:0000313" key="1">
    <source>
        <dbReference type="EMBL" id="VZO35482.1"/>
    </source>
</evidence>
<dbReference type="Gene3D" id="2.120.10.30">
    <property type="entry name" value="TolB, C-terminal domain"/>
    <property type="match status" value="1"/>
</dbReference>
<organism evidence="1 2">
    <name type="scientific">Occultella aeris</name>
    <dbReference type="NCBI Taxonomy" id="2761496"/>
    <lineage>
        <taxon>Bacteria</taxon>
        <taxon>Bacillati</taxon>
        <taxon>Actinomycetota</taxon>
        <taxon>Actinomycetes</taxon>
        <taxon>Micrococcales</taxon>
        <taxon>Ruaniaceae</taxon>
        <taxon>Occultella</taxon>
    </lineage>
</organism>
<dbReference type="EMBL" id="CACRYJ010000011">
    <property type="protein sequence ID" value="VZO35482.1"/>
    <property type="molecule type" value="Genomic_DNA"/>
</dbReference>
<reference evidence="1 2" key="1">
    <citation type="submission" date="2019-11" db="EMBL/GenBank/DDBJ databases">
        <authorList>
            <person name="Criscuolo A."/>
        </authorList>
    </citation>
    <scope>NUCLEOTIDE SEQUENCE [LARGE SCALE GENOMIC DNA]</scope>
    <source>
        <strain evidence="1">CIP111667</strain>
    </source>
</reference>